<protein>
    <submittedName>
        <fullName evidence="1">Uncharacterized protein</fullName>
    </submittedName>
</protein>
<accession>A0A2N9J385</accession>
<name>A0A2N9J385_FAGSY</name>
<organism evidence="1">
    <name type="scientific">Fagus sylvatica</name>
    <name type="common">Beechnut</name>
    <dbReference type="NCBI Taxonomy" id="28930"/>
    <lineage>
        <taxon>Eukaryota</taxon>
        <taxon>Viridiplantae</taxon>
        <taxon>Streptophyta</taxon>
        <taxon>Embryophyta</taxon>
        <taxon>Tracheophyta</taxon>
        <taxon>Spermatophyta</taxon>
        <taxon>Magnoliopsida</taxon>
        <taxon>eudicotyledons</taxon>
        <taxon>Gunneridae</taxon>
        <taxon>Pentapetalae</taxon>
        <taxon>rosids</taxon>
        <taxon>fabids</taxon>
        <taxon>Fagales</taxon>
        <taxon>Fagaceae</taxon>
        <taxon>Fagus</taxon>
    </lineage>
</organism>
<dbReference type="EMBL" id="OIVN01006351">
    <property type="protein sequence ID" value="SPD31248.1"/>
    <property type="molecule type" value="Genomic_DNA"/>
</dbReference>
<evidence type="ECO:0000313" key="1">
    <source>
        <dbReference type="EMBL" id="SPD31248.1"/>
    </source>
</evidence>
<dbReference type="AlphaFoldDB" id="A0A2N9J385"/>
<reference evidence="1" key="1">
    <citation type="submission" date="2018-02" db="EMBL/GenBank/DDBJ databases">
        <authorList>
            <person name="Cohen D.B."/>
            <person name="Kent A.D."/>
        </authorList>
    </citation>
    <scope>NUCLEOTIDE SEQUENCE</scope>
</reference>
<sequence length="85" mass="9741">MSSEPKILSSLTWNFKGTEIKDDRQGELEDNQRGEIEMELDWMITEAIVSLKEKTSSKARCFGKARQGQELLQAISSFKHKLLQP</sequence>
<proteinExistence type="predicted"/>
<gene>
    <name evidence="1" type="ORF">FSB_LOCUS59130</name>
</gene>